<accession>W6YXC7</accession>
<keyword evidence="1" id="KW-0808">Transferase</keyword>
<dbReference type="AlphaFoldDB" id="W6YXC7"/>
<dbReference type="HOGENOM" id="CLU_1219514_0_0_1"/>
<name>W6YXC7_COCMI</name>
<protein>
    <submittedName>
        <fullName evidence="1">Glycosyltransferase family 1 protein</fullName>
    </submittedName>
</protein>
<dbReference type="GO" id="GO:0016740">
    <property type="term" value="F:transferase activity"/>
    <property type="evidence" value="ECO:0007669"/>
    <property type="project" value="UniProtKB-KW"/>
</dbReference>
<dbReference type="KEGG" id="bor:COCMIDRAFT_9894"/>
<dbReference type="RefSeq" id="XP_007693300.1">
    <property type="nucleotide sequence ID" value="XM_007695110.1"/>
</dbReference>
<dbReference type="InterPro" id="IPR050426">
    <property type="entry name" value="Glycosyltransferase_28"/>
</dbReference>
<dbReference type="EMBL" id="KI964189">
    <property type="protein sequence ID" value="EUC40184.1"/>
    <property type="molecule type" value="Genomic_DNA"/>
</dbReference>
<dbReference type="Gene3D" id="3.40.50.2000">
    <property type="entry name" value="Glycogen Phosphorylase B"/>
    <property type="match status" value="1"/>
</dbReference>
<dbReference type="GeneID" id="19129361"/>
<organism evidence="1 2">
    <name type="scientific">Bipolaris oryzae ATCC 44560</name>
    <dbReference type="NCBI Taxonomy" id="930090"/>
    <lineage>
        <taxon>Eukaryota</taxon>
        <taxon>Fungi</taxon>
        <taxon>Dikarya</taxon>
        <taxon>Ascomycota</taxon>
        <taxon>Pezizomycotina</taxon>
        <taxon>Dothideomycetes</taxon>
        <taxon>Pleosporomycetidae</taxon>
        <taxon>Pleosporales</taxon>
        <taxon>Pleosporineae</taxon>
        <taxon>Pleosporaceae</taxon>
        <taxon>Bipolaris</taxon>
    </lineage>
</organism>
<evidence type="ECO:0000313" key="2">
    <source>
        <dbReference type="Proteomes" id="UP000054032"/>
    </source>
</evidence>
<dbReference type="SUPFAM" id="SSF53756">
    <property type="entry name" value="UDP-Glycosyltransferase/glycogen phosphorylase"/>
    <property type="match status" value="1"/>
</dbReference>
<keyword evidence="2" id="KW-1185">Reference proteome</keyword>
<reference evidence="1 2" key="1">
    <citation type="journal article" date="2013" name="PLoS Genet.">
        <title>Comparative genome structure, secondary metabolite, and effector coding capacity across Cochliobolus pathogens.</title>
        <authorList>
            <person name="Condon B.J."/>
            <person name="Leng Y."/>
            <person name="Wu D."/>
            <person name="Bushley K.E."/>
            <person name="Ohm R.A."/>
            <person name="Otillar R."/>
            <person name="Martin J."/>
            <person name="Schackwitz W."/>
            <person name="Grimwood J."/>
            <person name="MohdZainudin N."/>
            <person name="Xue C."/>
            <person name="Wang R."/>
            <person name="Manning V.A."/>
            <person name="Dhillon B."/>
            <person name="Tu Z.J."/>
            <person name="Steffenson B.J."/>
            <person name="Salamov A."/>
            <person name="Sun H."/>
            <person name="Lowry S."/>
            <person name="LaButti K."/>
            <person name="Han J."/>
            <person name="Copeland A."/>
            <person name="Lindquist E."/>
            <person name="Barry K."/>
            <person name="Schmutz J."/>
            <person name="Baker S.E."/>
            <person name="Ciuffetti L.M."/>
            <person name="Grigoriev I.V."/>
            <person name="Zhong S."/>
            <person name="Turgeon B.G."/>
        </authorList>
    </citation>
    <scope>NUCLEOTIDE SEQUENCE [LARGE SCALE GENOMIC DNA]</scope>
    <source>
        <strain evidence="1 2">ATCC 44560</strain>
    </source>
</reference>
<dbReference type="eggNOG" id="KOG1192">
    <property type="taxonomic scope" value="Eukaryota"/>
</dbReference>
<dbReference type="Proteomes" id="UP000054032">
    <property type="component" value="Unassembled WGS sequence"/>
</dbReference>
<sequence length="227" mass="24959">MHHLDPTSKKDEEADLGLAGKNLRTSATAKAFLILHHLFGWPILTLKTTTVSTSLLVRKTLLFNAFEALGTELKPYCHRIRIATHDVVKNFVRESDLKSFLSMLIRMRMCCSLGTVLMVMLRPSSKSIQANNVSNIVIQARLWSAHHGGAGIMACGLLNACPTSIIQFLEDQPFWDDVVAAADTGPRPVPHASLTEKSFTVIIETLLDPNIERSAKDIAAICDAGRL</sequence>
<dbReference type="PANTHER" id="PTHR48050">
    <property type="entry name" value="STEROL 3-BETA-GLUCOSYLTRANSFERASE"/>
    <property type="match status" value="1"/>
</dbReference>
<proteinExistence type="predicted"/>
<evidence type="ECO:0000313" key="1">
    <source>
        <dbReference type="EMBL" id="EUC40184.1"/>
    </source>
</evidence>
<dbReference type="OrthoDB" id="5835829at2759"/>
<gene>
    <name evidence="1" type="ORF">COCMIDRAFT_9894</name>
</gene>
<dbReference type="PANTHER" id="PTHR48050:SF27">
    <property type="entry name" value="GLUCOSYLTRANSFERASE, PUTATIVE (AFU_ORTHOLOGUE AFUA_7G04880)-RELATED"/>
    <property type="match status" value="1"/>
</dbReference>